<dbReference type="EMBL" id="JAWJWF010000046">
    <property type="protein sequence ID" value="KAK6623773.1"/>
    <property type="molecule type" value="Genomic_DNA"/>
</dbReference>
<gene>
    <name evidence="1" type="ORF">RUM44_010629</name>
</gene>
<keyword evidence="2" id="KW-1185">Reference proteome</keyword>
<name>A0ABR1API2_POLSC</name>
<accession>A0ABR1API2</accession>
<sequence length="125" mass="14416">MPETRALIEKKTNIEKKQTAVQKELEEEEKNTTLTVKFKPVGVADILRLNPIFNSPDVKLYEAPADYGYFARAHFEECNRNTEVNERQYLGGLQREETSIRAAGYVFNLCHEPWAIKRGQQTDVV</sequence>
<dbReference type="Proteomes" id="UP001359485">
    <property type="component" value="Unassembled WGS sequence"/>
</dbReference>
<protein>
    <submittedName>
        <fullName evidence="1">Uncharacterized protein</fullName>
    </submittedName>
</protein>
<evidence type="ECO:0000313" key="2">
    <source>
        <dbReference type="Proteomes" id="UP001359485"/>
    </source>
</evidence>
<organism evidence="1 2">
    <name type="scientific">Polyplax serrata</name>
    <name type="common">Common mouse louse</name>
    <dbReference type="NCBI Taxonomy" id="468196"/>
    <lineage>
        <taxon>Eukaryota</taxon>
        <taxon>Metazoa</taxon>
        <taxon>Ecdysozoa</taxon>
        <taxon>Arthropoda</taxon>
        <taxon>Hexapoda</taxon>
        <taxon>Insecta</taxon>
        <taxon>Pterygota</taxon>
        <taxon>Neoptera</taxon>
        <taxon>Paraneoptera</taxon>
        <taxon>Psocodea</taxon>
        <taxon>Troctomorpha</taxon>
        <taxon>Phthiraptera</taxon>
        <taxon>Anoplura</taxon>
        <taxon>Polyplacidae</taxon>
        <taxon>Polyplax</taxon>
    </lineage>
</organism>
<evidence type="ECO:0000313" key="1">
    <source>
        <dbReference type="EMBL" id="KAK6623773.1"/>
    </source>
</evidence>
<reference evidence="1 2" key="1">
    <citation type="submission" date="2023-09" db="EMBL/GenBank/DDBJ databases">
        <title>Genomes of two closely related lineages of the louse Polyplax serrata with different host specificities.</title>
        <authorList>
            <person name="Martinu J."/>
            <person name="Tarabai H."/>
            <person name="Stefka J."/>
            <person name="Hypsa V."/>
        </authorList>
    </citation>
    <scope>NUCLEOTIDE SEQUENCE [LARGE SCALE GENOMIC DNA]</scope>
    <source>
        <strain evidence="1">98ZLc_SE</strain>
    </source>
</reference>
<proteinExistence type="predicted"/>
<comment type="caution">
    <text evidence="1">The sequence shown here is derived from an EMBL/GenBank/DDBJ whole genome shotgun (WGS) entry which is preliminary data.</text>
</comment>